<feature type="transmembrane region" description="Helical" evidence="1">
    <location>
        <begin position="225"/>
        <end position="244"/>
    </location>
</feature>
<comment type="caution">
    <text evidence="2">The sequence shown here is derived from an EMBL/GenBank/DDBJ whole genome shotgun (WGS) entry which is preliminary data.</text>
</comment>
<feature type="transmembrane region" description="Helical" evidence="1">
    <location>
        <begin position="279"/>
        <end position="297"/>
    </location>
</feature>
<evidence type="ECO:0000256" key="1">
    <source>
        <dbReference type="SAM" id="Phobius"/>
    </source>
</evidence>
<feature type="transmembrane region" description="Helical" evidence="1">
    <location>
        <begin position="52"/>
        <end position="72"/>
    </location>
</feature>
<feature type="transmembrane region" description="Helical" evidence="1">
    <location>
        <begin position="93"/>
        <end position="111"/>
    </location>
</feature>
<keyword evidence="1" id="KW-0812">Transmembrane</keyword>
<evidence type="ECO:0000313" key="3">
    <source>
        <dbReference type="Proteomes" id="UP001355653"/>
    </source>
</evidence>
<keyword evidence="3" id="KW-1185">Reference proteome</keyword>
<proteinExistence type="predicted"/>
<gene>
    <name evidence="2" type="ORF">P5G65_18340</name>
</gene>
<dbReference type="RefSeq" id="WP_127457443.1">
    <property type="nucleotide sequence ID" value="NZ_JAROBY010000031.1"/>
</dbReference>
<dbReference type="EMBL" id="JAROBY010000031">
    <property type="protein sequence ID" value="MEB4795862.1"/>
    <property type="molecule type" value="Genomic_DNA"/>
</dbReference>
<feature type="transmembrane region" description="Helical" evidence="1">
    <location>
        <begin position="161"/>
        <end position="185"/>
    </location>
</feature>
<protein>
    <submittedName>
        <fullName evidence="2">Uncharacterized protein</fullName>
    </submittedName>
</protein>
<dbReference type="Proteomes" id="UP001355653">
    <property type="component" value="Unassembled WGS sequence"/>
</dbReference>
<feature type="transmembrane region" description="Helical" evidence="1">
    <location>
        <begin position="197"/>
        <end position="218"/>
    </location>
</feature>
<name>A0ABU6DEW9_9BACL</name>
<sequence>MSVQLKVKQSPSTVGIFKHAVTMVMGMWLIVGLFIDGFAHNHGAVETFFTPWHAILYSGYLACAIWILIITYQNKIKAHHATWAASIPTGYKLGVAGVIIFFVGGIGDMLWHTIFGIEKNIEALLSPTHLILLTGALMILTSPYRAMSVAEKDVSPSFRRLLPALTSVALTFAVMAFFLMYAWSFRQNLWMAREEDAVAKAVVDFLVTTMLLVLPIMLVMRRWKLPFGTVTYFFVFEAVLMAVLDGFSHYGSIVILLISGIIGDLLLKSIKDKETGAWQYRGVFFLLPVLIWGLYFADLRLFHTLDWSPELWGGTIFICGLCSMGLSMLTAPLRTGRKQ</sequence>
<keyword evidence="1" id="KW-1133">Transmembrane helix</keyword>
<feature type="transmembrane region" description="Helical" evidence="1">
    <location>
        <begin position="20"/>
        <end position="40"/>
    </location>
</feature>
<feature type="transmembrane region" description="Helical" evidence="1">
    <location>
        <begin position="312"/>
        <end position="333"/>
    </location>
</feature>
<evidence type="ECO:0000313" key="2">
    <source>
        <dbReference type="EMBL" id="MEB4795862.1"/>
    </source>
</evidence>
<feature type="transmembrane region" description="Helical" evidence="1">
    <location>
        <begin position="250"/>
        <end position="267"/>
    </location>
</feature>
<reference evidence="2 3" key="1">
    <citation type="submission" date="2023-03" db="EMBL/GenBank/DDBJ databases">
        <title>Bacillus Genome Sequencing.</title>
        <authorList>
            <person name="Dunlap C."/>
        </authorList>
    </citation>
    <scope>NUCLEOTIDE SEQUENCE [LARGE SCALE GENOMIC DNA]</scope>
    <source>
        <strain evidence="2 3">NRS-1351</strain>
    </source>
</reference>
<accession>A0ABU6DEW9</accession>
<organism evidence="2 3">
    <name type="scientific">Paenibacillus chondroitinus</name>
    <dbReference type="NCBI Taxonomy" id="59842"/>
    <lineage>
        <taxon>Bacteria</taxon>
        <taxon>Bacillati</taxon>
        <taxon>Bacillota</taxon>
        <taxon>Bacilli</taxon>
        <taxon>Bacillales</taxon>
        <taxon>Paenibacillaceae</taxon>
        <taxon>Paenibacillus</taxon>
    </lineage>
</organism>
<keyword evidence="1" id="KW-0472">Membrane</keyword>